<dbReference type="Proteomes" id="UP000316416">
    <property type="component" value="Chromosome"/>
</dbReference>
<evidence type="ECO:0000313" key="3">
    <source>
        <dbReference type="Proteomes" id="UP000316416"/>
    </source>
</evidence>
<dbReference type="EMBL" id="CP045503">
    <property type="protein sequence ID" value="QPG60173.1"/>
    <property type="molecule type" value="Genomic_DNA"/>
</dbReference>
<name>A0ABX6VJE4_9GAMM</name>
<organism evidence="2 3">
    <name type="scientific">Shewanella eurypsychrophilus</name>
    <dbReference type="NCBI Taxonomy" id="2593656"/>
    <lineage>
        <taxon>Bacteria</taxon>
        <taxon>Pseudomonadati</taxon>
        <taxon>Pseudomonadota</taxon>
        <taxon>Gammaproteobacteria</taxon>
        <taxon>Alteromonadales</taxon>
        <taxon>Shewanellaceae</taxon>
        <taxon>Shewanella</taxon>
    </lineage>
</organism>
<feature type="transmembrane region" description="Helical" evidence="1">
    <location>
        <begin position="53"/>
        <end position="74"/>
    </location>
</feature>
<feature type="transmembrane region" description="Helical" evidence="1">
    <location>
        <begin position="12"/>
        <end position="33"/>
    </location>
</feature>
<keyword evidence="1" id="KW-0472">Membrane</keyword>
<reference evidence="2" key="1">
    <citation type="submission" date="2021-07" db="EMBL/GenBank/DDBJ databases">
        <title>Shewanella sp. YLB-07 whole genome sequence.</title>
        <authorList>
            <person name="Yu L."/>
        </authorList>
    </citation>
    <scope>NUCLEOTIDE SEQUENCE</scope>
    <source>
        <strain evidence="2">YLB-08</strain>
    </source>
</reference>
<evidence type="ECO:0000313" key="2">
    <source>
        <dbReference type="EMBL" id="QPG60173.1"/>
    </source>
</evidence>
<keyword evidence="3" id="KW-1185">Reference proteome</keyword>
<evidence type="ECO:0000256" key="1">
    <source>
        <dbReference type="SAM" id="Phobius"/>
    </source>
</evidence>
<dbReference type="RefSeq" id="WP_142873358.1">
    <property type="nucleotide sequence ID" value="NZ_CP045503.2"/>
</dbReference>
<gene>
    <name evidence="2" type="ORF">FM038_024660</name>
</gene>
<accession>A0ABX6VJE4</accession>
<sequence>MNKNAMKVIDVVLLGCIALLSISVLLSSMLIVFSEKELVFDFTSAGFSFFLTLYSFPIKLLSAAVAVFSIWAVVKNIHRTRLAFIYGQLTNELFRCEDEIKDILAKKIAPKDVIVVLQNKLSHHANLGAACDYFSRCANPELSIDEFISHLTKLGIKESDGVYRTMTQNLTLRLTRYSLALLELSEMSEDKMFVKYYANKYISLMIDLHHYKAEMDINLVHICFQLSSVQASFDYDFKKINGAGHILIAKEFQKLVETQKV</sequence>
<protein>
    <submittedName>
        <fullName evidence="2">Uncharacterized protein</fullName>
    </submittedName>
</protein>
<keyword evidence="1" id="KW-1133">Transmembrane helix</keyword>
<keyword evidence="1" id="KW-0812">Transmembrane</keyword>
<proteinExistence type="predicted"/>